<keyword evidence="6 7" id="KW-0472">Membrane</keyword>
<dbReference type="InterPro" id="IPR047817">
    <property type="entry name" value="ABC2_TM_bact-type"/>
</dbReference>
<keyword evidence="3" id="KW-0547">Nucleotide-binding</keyword>
<dbReference type="PROSITE" id="PS50893">
    <property type="entry name" value="ABC_TRANSPORTER_2"/>
    <property type="match status" value="1"/>
</dbReference>
<accession>A0A410GHT8</accession>
<dbReference type="Pfam" id="PF00005">
    <property type="entry name" value="ABC_tran"/>
    <property type="match status" value="1"/>
</dbReference>
<evidence type="ECO:0000256" key="5">
    <source>
        <dbReference type="ARBA" id="ARBA00022989"/>
    </source>
</evidence>
<dbReference type="PROSITE" id="PS00211">
    <property type="entry name" value="ABC_TRANSPORTER_1"/>
    <property type="match status" value="1"/>
</dbReference>
<feature type="transmembrane region" description="Helical" evidence="7">
    <location>
        <begin position="652"/>
        <end position="672"/>
    </location>
</feature>
<keyword evidence="5 7" id="KW-1133">Transmembrane helix</keyword>
<feature type="transmembrane region" description="Helical" evidence="7">
    <location>
        <begin position="483"/>
        <end position="506"/>
    </location>
</feature>
<dbReference type="CDD" id="cd03230">
    <property type="entry name" value="ABC_DR_subfamily_A"/>
    <property type="match status" value="1"/>
</dbReference>
<evidence type="ECO:0000256" key="3">
    <source>
        <dbReference type="ARBA" id="ARBA00022741"/>
    </source>
</evidence>
<evidence type="ECO:0000256" key="2">
    <source>
        <dbReference type="ARBA" id="ARBA00022692"/>
    </source>
</evidence>
<feature type="transmembrane region" description="Helical" evidence="7">
    <location>
        <begin position="592"/>
        <end position="614"/>
    </location>
</feature>
<gene>
    <name evidence="10" type="primary">ABCH7</name>
</gene>
<reference evidence="10" key="1">
    <citation type="submission" date="2018-04" db="EMBL/GenBank/DDBJ databases">
        <title>The ABC transporter gene family of Asian Citrus Psyllid, Diaphorina citri.</title>
        <authorList>
            <person name="Wang Z."/>
            <person name="Zeng X."/>
        </authorList>
    </citation>
    <scope>NUCLEOTIDE SEQUENCE</scope>
</reference>
<sequence length="681" mass="76786">MDPVPPEAAISVRNVYKRHSKNAPYVLKGINLTVERNTIYGLLGASGCGKTTLLSCLVGRHLIDFGQIRVFIQNKKQLGHMPQQVALYTEFSIGEVVRYFGYLYEMTAQDIDKTYRALSKLLSLPEDGKVLCGELSGGQQRRVSLAITLLHNPDLLILDEPTAGTDPVLSSTIWNHLLGLTAQGKTVIVTTHYIEEARQADVIGLMREGVLLEESEPQSLLLRYSCSSLEEAFLYLCFRHSKEKAESKGNEDPPLTVQCSPVLHSPLVSNEYISWSRFKAQLLKQFIWIKRNLLVMSYVVFLPLICMYVFNCAVGLFPSPLRLALINEETNGHPPVSCSQSVDTGCNLTGPMSCRYMQKIEKIGKVELVQFNNMAEAREAVGHGKLWGTMQFTPNFTQSFLNRYEMGRDTEPLDIYHSNVYLSLDMTDFITSFYLQGLMYDSFRQFYGDFLEACGNHRNVSHSPPLRFETPVFGSFTASYSEFTAPAVICLIQFFLPLLFTTSAIIQDKLRGITERNLVSGVTVLEVTLSTILVQYLMLIIQTLVVEYIQYVLYDHPFHGDPWITFLLVYLQGICGTMFGILICFITKQEQLAGFGIMAASIPIMTLSGLIWPVQAQPDYLRYFSQMLPITCSIDAVRGLTIRGYPFSHPMVYMGFVSSICWSFVLVLWSYIQVKRNDGAP</sequence>
<evidence type="ECO:0000256" key="1">
    <source>
        <dbReference type="ARBA" id="ARBA00004141"/>
    </source>
</evidence>
<dbReference type="InterPro" id="IPR017871">
    <property type="entry name" value="ABC_transporter-like_CS"/>
</dbReference>
<protein>
    <submittedName>
        <fullName evidence="10">ATP-binding cassette sub-family H member 7</fullName>
    </submittedName>
</protein>
<keyword evidence="2 7" id="KW-0812">Transmembrane</keyword>
<evidence type="ECO:0000313" key="10">
    <source>
        <dbReference type="EMBL" id="QAA95940.1"/>
    </source>
</evidence>
<evidence type="ECO:0000256" key="4">
    <source>
        <dbReference type="ARBA" id="ARBA00022840"/>
    </source>
</evidence>
<evidence type="ECO:0000259" key="9">
    <source>
        <dbReference type="PROSITE" id="PS51012"/>
    </source>
</evidence>
<evidence type="ECO:0000256" key="6">
    <source>
        <dbReference type="ARBA" id="ARBA00023136"/>
    </source>
</evidence>
<dbReference type="GO" id="GO:0005524">
    <property type="term" value="F:ATP binding"/>
    <property type="evidence" value="ECO:0007669"/>
    <property type="project" value="UniProtKB-KW"/>
</dbReference>
<dbReference type="PANTHER" id="PTHR43038">
    <property type="entry name" value="ATP-BINDING CASSETTE, SUB-FAMILY H, MEMBER 1"/>
    <property type="match status" value="1"/>
</dbReference>
<dbReference type="GO" id="GO:0016887">
    <property type="term" value="F:ATP hydrolysis activity"/>
    <property type="evidence" value="ECO:0007669"/>
    <property type="project" value="InterPro"/>
</dbReference>
<feature type="transmembrane region" description="Helical" evidence="7">
    <location>
        <begin position="563"/>
        <end position="585"/>
    </location>
</feature>
<dbReference type="InterPro" id="IPR027417">
    <property type="entry name" value="P-loop_NTPase"/>
</dbReference>
<evidence type="ECO:0000256" key="7">
    <source>
        <dbReference type="SAM" id="Phobius"/>
    </source>
</evidence>
<dbReference type="SMART" id="SM00382">
    <property type="entry name" value="AAA"/>
    <property type="match status" value="1"/>
</dbReference>
<proteinExistence type="evidence at transcript level"/>
<dbReference type="GO" id="GO:0140359">
    <property type="term" value="F:ABC-type transporter activity"/>
    <property type="evidence" value="ECO:0007669"/>
    <property type="project" value="InterPro"/>
</dbReference>
<feature type="transmembrane region" description="Helical" evidence="7">
    <location>
        <begin position="293"/>
        <end position="317"/>
    </location>
</feature>
<dbReference type="InterPro" id="IPR003593">
    <property type="entry name" value="AAA+_ATPase"/>
</dbReference>
<feature type="transmembrane region" description="Helical" evidence="7">
    <location>
        <begin position="518"/>
        <end position="543"/>
    </location>
</feature>
<dbReference type="InterPro" id="IPR013525">
    <property type="entry name" value="ABC2_TM"/>
</dbReference>
<name>A0A410GHT8_DIACI</name>
<dbReference type="GO" id="GO:0016020">
    <property type="term" value="C:membrane"/>
    <property type="evidence" value="ECO:0007669"/>
    <property type="project" value="UniProtKB-SubCell"/>
</dbReference>
<dbReference type="Gene3D" id="3.40.50.300">
    <property type="entry name" value="P-loop containing nucleotide triphosphate hydrolases"/>
    <property type="match status" value="1"/>
</dbReference>
<dbReference type="PANTHER" id="PTHR43038:SF3">
    <property type="entry name" value="ABC TRANSPORTER G FAMILY MEMBER 20 ISOFORM X1"/>
    <property type="match status" value="1"/>
</dbReference>
<feature type="domain" description="ABC transporter" evidence="8">
    <location>
        <begin position="10"/>
        <end position="233"/>
    </location>
</feature>
<dbReference type="Pfam" id="PF12698">
    <property type="entry name" value="ABC2_membrane_3"/>
    <property type="match status" value="1"/>
</dbReference>
<keyword evidence="4 10" id="KW-0067">ATP-binding</keyword>
<comment type="subcellular location">
    <subcellularLocation>
        <location evidence="1">Membrane</location>
        <topology evidence="1">Multi-pass membrane protein</topology>
    </subcellularLocation>
</comment>
<feature type="domain" description="ABC transmembrane type-2" evidence="9">
    <location>
        <begin position="448"/>
        <end position="677"/>
    </location>
</feature>
<evidence type="ECO:0000259" key="8">
    <source>
        <dbReference type="PROSITE" id="PS50893"/>
    </source>
</evidence>
<dbReference type="PROSITE" id="PS51012">
    <property type="entry name" value="ABC_TM2"/>
    <property type="match status" value="1"/>
</dbReference>
<dbReference type="AlphaFoldDB" id="A0A410GHT8"/>
<dbReference type="InterPro" id="IPR003439">
    <property type="entry name" value="ABC_transporter-like_ATP-bd"/>
</dbReference>
<organism evidence="10">
    <name type="scientific">Diaphorina citri</name>
    <name type="common">Asian citrus psyllid</name>
    <dbReference type="NCBI Taxonomy" id="121845"/>
    <lineage>
        <taxon>Eukaryota</taxon>
        <taxon>Metazoa</taxon>
        <taxon>Ecdysozoa</taxon>
        <taxon>Arthropoda</taxon>
        <taxon>Hexapoda</taxon>
        <taxon>Insecta</taxon>
        <taxon>Pterygota</taxon>
        <taxon>Neoptera</taxon>
        <taxon>Paraneoptera</taxon>
        <taxon>Hemiptera</taxon>
        <taxon>Sternorrhyncha</taxon>
        <taxon>Psylloidea</taxon>
        <taxon>Psyllidae</taxon>
        <taxon>Diaphorininae</taxon>
        <taxon>Diaphorina</taxon>
    </lineage>
</organism>
<dbReference type="SUPFAM" id="SSF52540">
    <property type="entry name" value="P-loop containing nucleoside triphosphate hydrolases"/>
    <property type="match status" value="1"/>
</dbReference>
<dbReference type="EMBL" id="MH172533">
    <property type="protein sequence ID" value="QAA95940.1"/>
    <property type="molecule type" value="mRNA"/>
</dbReference>